<protein>
    <submittedName>
        <fullName evidence="3">DUF4296 domain-containing protein</fullName>
    </submittedName>
</protein>
<evidence type="ECO:0000313" key="3">
    <source>
        <dbReference type="EMBL" id="MEQ2485905.1"/>
    </source>
</evidence>
<organism evidence="3 4">
    <name type="scientific">Hallella faecis</name>
    <dbReference type="NCBI Taxonomy" id="2841596"/>
    <lineage>
        <taxon>Bacteria</taxon>
        <taxon>Pseudomonadati</taxon>
        <taxon>Bacteroidota</taxon>
        <taxon>Bacteroidia</taxon>
        <taxon>Bacteroidales</taxon>
        <taxon>Prevotellaceae</taxon>
        <taxon>Hallella</taxon>
    </lineage>
</organism>
<evidence type="ECO:0000313" key="4">
    <source>
        <dbReference type="Proteomes" id="UP001487296"/>
    </source>
</evidence>
<reference evidence="3 4" key="1">
    <citation type="submission" date="2024-04" db="EMBL/GenBank/DDBJ databases">
        <title>Human intestinal bacterial collection.</title>
        <authorList>
            <person name="Pauvert C."/>
            <person name="Hitch T.C.A."/>
            <person name="Clavel T."/>
        </authorList>
    </citation>
    <scope>NUCLEOTIDE SEQUENCE [LARGE SCALE GENOMIC DNA]</scope>
    <source>
        <strain evidence="3 4">CLA-AA-H145</strain>
    </source>
</reference>
<comment type="caution">
    <text evidence="3">The sequence shown here is derived from an EMBL/GenBank/DDBJ whole genome shotgun (WGS) entry which is preliminary data.</text>
</comment>
<name>A0ABV1FNG2_9BACT</name>
<feature type="compositionally biased region" description="Low complexity" evidence="1">
    <location>
        <begin position="295"/>
        <end position="306"/>
    </location>
</feature>
<feature type="domain" description="DUF4296" evidence="2">
    <location>
        <begin position="11"/>
        <end position="91"/>
    </location>
</feature>
<proteinExistence type="predicted"/>
<keyword evidence="4" id="KW-1185">Reference proteome</keyword>
<dbReference type="Pfam" id="PF14129">
    <property type="entry name" value="DUF4296"/>
    <property type="match status" value="1"/>
</dbReference>
<gene>
    <name evidence="3" type="ORF">AAAT34_02405</name>
</gene>
<evidence type="ECO:0000256" key="1">
    <source>
        <dbReference type="SAM" id="MobiDB-lite"/>
    </source>
</evidence>
<sequence length="349" mass="38101">MAVSSCKPSAPSGIIQPDVMEDLLYDYHLADAMAYSAEGDCNQNLIAYHTAVFKKYDVTSAEFDSSMVYYMRHTSQLHDMYEKIAQRMEDDAQAMGSSVSLNTDNDAFNTASGDTIDIWKGAQSVVLIPNEPYNVVSFHYSPDAKAQKGDDYVLTTHSNFIFQDGMRDAIICMALTFTNDSVVSRTMHVSSSSEQQVVLTDGDSLGVKEIRGYFLLNKNNQANSSSTTLRLVSFDRIHLLRCHRTTEGNKSQANTAPSSLEKTAEPAPAVNKSSEQISAVPANKQTVVPIDKDVTPPANNGATPPTKNGAVPPSNRSALVPATNGARPQRQLASRKNLKIVKEVIKPMK</sequence>
<dbReference type="RefSeq" id="WP_215758947.1">
    <property type="nucleotide sequence ID" value="NZ_JAHKBE010000004.1"/>
</dbReference>
<dbReference type="Proteomes" id="UP001487296">
    <property type="component" value="Unassembled WGS sequence"/>
</dbReference>
<evidence type="ECO:0000259" key="2">
    <source>
        <dbReference type="Pfam" id="PF14129"/>
    </source>
</evidence>
<dbReference type="EMBL" id="JBBNFP010000005">
    <property type="protein sequence ID" value="MEQ2485905.1"/>
    <property type="molecule type" value="Genomic_DNA"/>
</dbReference>
<feature type="region of interest" description="Disordered" evidence="1">
    <location>
        <begin position="245"/>
        <end position="335"/>
    </location>
</feature>
<accession>A0ABV1FNG2</accession>
<feature type="compositionally biased region" description="Polar residues" evidence="1">
    <location>
        <begin position="248"/>
        <end position="261"/>
    </location>
</feature>
<dbReference type="InterPro" id="IPR025381">
    <property type="entry name" value="DUF4296"/>
</dbReference>